<proteinExistence type="predicted"/>
<accession>R7MT81</accession>
<gene>
    <name evidence="1" type="ORF">BN715_00744</name>
</gene>
<comment type="caution">
    <text evidence="1">The sequence shown here is derived from an EMBL/GenBank/DDBJ whole genome shotgun (WGS) entry which is preliminary data.</text>
</comment>
<organism evidence="1 2">
    <name type="scientific">Megasphaera elsdenii CAG:570</name>
    <dbReference type="NCBI Taxonomy" id="1263087"/>
    <lineage>
        <taxon>Bacteria</taxon>
        <taxon>Bacillati</taxon>
        <taxon>Bacillota</taxon>
        <taxon>Negativicutes</taxon>
        <taxon>Veillonellales</taxon>
        <taxon>Veillonellaceae</taxon>
        <taxon>Megasphaera</taxon>
    </lineage>
</organism>
<name>R7MT81_MEGEL</name>
<evidence type="ECO:0000313" key="2">
    <source>
        <dbReference type="Proteomes" id="UP000017908"/>
    </source>
</evidence>
<dbReference type="Proteomes" id="UP000017908">
    <property type="component" value="Unassembled WGS sequence"/>
</dbReference>
<protein>
    <submittedName>
        <fullName evidence="1">Uncharacterized protein</fullName>
    </submittedName>
</protein>
<sequence>MDQGLPGLADSRRQWQFFHVFRHFVVDVIDGLLAIALALIEDAGRVDVRQEAGQGHELPAGDEGDDADVLEFNGPAVEADQVIQDFVGFAAGHEEDYFDEDLRIDIAVPGQLAKALVAAAVVFRQGVDAILFKDVEGHLRQRSQRPITHLALGTAAGQDMEDAGLPGQDGDDELLGTGLADGQDDAFIGPRRLAAVIPATPHGPPRRLLPLRLPPLPFPEGVPLSDGQFGTAAFPGP</sequence>
<dbReference type="EMBL" id="CBKE010000069">
    <property type="protein sequence ID" value="CDF04384.1"/>
    <property type="molecule type" value="Genomic_DNA"/>
</dbReference>
<reference evidence="1" key="1">
    <citation type="submission" date="2012-11" db="EMBL/GenBank/DDBJ databases">
        <title>Dependencies among metagenomic species, viruses, plasmids and units of genetic variation.</title>
        <authorList>
            <person name="Nielsen H.B."/>
            <person name="Almeida M."/>
            <person name="Juncker A.S."/>
            <person name="Rasmussen S."/>
            <person name="Li J."/>
            <person name="Sunagawa S."/>
            <person name="Plichta D."/>
            <person name="Gautier L."/>
            <person name="Le Chatelier E."/>
            <person name="Peletier E."/>
            <person name="Bonde I."/>
            <person name="Nielsen T."/>
            <person name="Manichanh C."/>
            <person name="Arumugam M."/>
            <person name="Batto J."/>
            <person name="Santos M.B.Q.D."/>
            <person name="Blom N."/>
            <person name="Borruel N."/>
            <person name="Burgdorf K.S."/>
            <person name="Boumezbeur F."/>
            <person name="Casellas F."/>
            <person name="Dore J."/>
            <person name="Guarner F."/>
            <person name="Hansen T."/>
            <person name="Hildebrand F."/>
            <person name="Kaas R.S."/>
            <person name="Kennedy S."/>
            <person name="Kristiansen K."/>
            <person name="Kultima J.R."/>
            <person name="Leonard P."/>
            <person name="Levenez F."/>
            <person name="Lund O."/>
            <person name="Moumen B."/>
            <person name="Le Paslier D."/>
            <person name="Pons N."/>
            <person name="Pedersen O."/>
            <person name="Prifti E."/>
            <person name="Qin J."/>
            <person name="Raes J."/>
            <person name="Tap J."/>
            <person name="Tims S."/>
            <person name="Ussery D.W."/>
            <person name="Yamada T."/>
            <person name="MetaHit consortium"/>
            <person name="Renault P."/>
            <person name="Sicheritz-Ponten T."/>
            <person name="Bork P."/>
            <person name="Wang J."/>
            <person name="Brunak S."/>
            <person name="Ehrlich S.D."/>
        </authorList>
    </citation>
    <scope>NUCLEOTIDE SEQUENCE [LARGE SCALE GENOMIC DNA]</scope>
</reference>
<dbReference type="AlphaFoldDB" id="R7MT81"/>
<evidence type="ECO:0000313" key="1">
    <source>
        <dbReference type="EMBL" id="CDF04384.1"/>
    </source>
</evidence>